<keyword evidence="1" id="KW-1133">Transmembrane helix</keyword>
<accession>K8P8L6</accession>
<gene>
    <name evidence="2" type="ORF">HMPREF9695_03557</name>
</gene>
<keyword evidence="3" id="KW-1185">Reference proteome</keyword>
<name>K8P8L6_9BRAD</name>
<feature type="transmembrane region" description="Helical" evidence="1">
    <location>
        <begin position="100"/>
        <end position="119"/>
    </location>
</feature>
<dbReference type="eggNOG" id="COG2205">
    <property type="taxonomic scope" value="Bacteria"/>
</dbReference>
<dbReference type="PATRIC" id="fig|883078.3.peg.3678"/>
<reference evidence="2 3" key="1">
    <citation type="submission" date="2012-04" db="EMBL/GenBank/DDBJ databases">
        <title>The Genome Sequence of Afipia broomeae ATCC 49717.</title>
        <authorList>
            <consortium name="The Broad Institute Genome Sequencing Platform"/>
            <person name="Earl A."/>
            <person name="Ward D."/>
            <person name="Feldgarden M."/>
            <person name="Gevers D."/>
            <person name="Huys G."/>
            <person name="Walker B."/>
            <person name="Young S.K."/>
            <person name="Zeng Q."/>
            <person name="Gargeya S."/>
            <person name="Fitzgerald M."/>
            <person name="Haas B."/>
            <person name="Abouelleil A."/>
            <person name="Alvarado L."/>
            <person name="Arachchi H.M."/>
            <person name="Berlin A."/>
            <person name="Chapman S.B."/>
            <person name="Goldberg J."/>
            <person name="Griggs A."/>
            <person name="Gujja S."/>
            <person name="Hansen M."/>
            <person name="Howarth C."/>
            <person name="Imamovic A."/>
            <person name="Larimer J."/>
            <person name="McCowen C."/>
            <person name="Montmayeur A."/>
            <person name="Murphy C."/>
            <person name="Neiman D."/>
            <person name="Pearson M."/>
            <person name="Priest M."/>
            <person name="Roberts A."/>
            <person name="Saif S."/>
            <person name="Shea T."/>
            <person name="Sisk P."/>
            <person name="Sykes S."/>
            <person name="Wortman J."/>
            <person name="Nusbaum C."/>
            <person name="Birren B."/>
        </authorList>
    </citation>
    <scope>NUCLEOTIDE SEQUENCE [LARGE SCALE GENOMIC DNA]</scope>
    <source>
        <strain evidence="2 3">ATCC 49717</strain>
    </source>
</reference>
<evidence type="ECO:0008006" key="4">
    <source>
        <dbReference type="Google" id="ProtNLM"/>
    </source>
</evidence>
<dbReference type="Proteomes" id="UP000001096">
    <property type="component" value="Unassembled WGS sequence"/>
</dbReference>
<evidence type="ECO:0000313" key="2">
    <source>
        <dbReference type="EMBL" id="EKS37139.1"/>
    </source>
</evidence>
<evidence type="ECO:0000313" key="3">
    <source>
        <dbReference type="Proteomes" id="UP000001096"/>
    </source>
</evidence>
<keyword evidence="1" id="KW-0812">Transmembrane</keyword>
<keyword evidence="1" id="KW-0472">Membrane</keyword>
<organism evidence="2 3">
    <name type="scientific">Afipia broomeae ATCC 49717</name>
    <dbReference type="NCBI Taxonomy" id="883078"/>
    <lineage>
        <taxon>Bacteria</taxon>
        <taxon>Pseudomonadati</taxon>
        <taxon>Pseudomonadota</taxon>
        <taxon>Alphaproteobacteria</taxon>
        <taxon>Hyphomicrobiales</taxon>
        <taxon>Nitrobacteraceae</taxon>
        <taxon>Afipia</taxon>
    </lineage>
</organism>
<dbReference type="RefSeq" id="WP_006022269.1">
    <property type="nucleotide sequence ID" value="NZ_KB375283.1"/>
</dbReference>
<dbReference type="AlphaFoldDB" id="K8P8L6"/>
<protein>
    <recommendedName>
        <fullName evidence="4">DUF2809 domain-containing protein</fullName>
    </recommendedName>
</protein>
<sequence length="135" mass="15304">MLGSRRNRFLIISLLIIGLGLVTRWPALGHHILLKFLGSALWGSLIYCAAVILWPKAGSWKLAIGSAIFSATIEFSQLWHTPSLDRIRDTTLGVLLIGKYFSWWDIMSYFVGIMIAWIVDLTTRQHPSLQPVLRK</sequence>
<evidence type="ECO:0000256" key="1">
    <source>
        <dbReference type="SAM" id="Phobius"/>
    </source>
</evidence>
<dbReference type="Pfam" id="PF10990">
    <property type="entry name" value="DUF2809"/>
    <property type="match status" value="1"/>
</dbReference>
<comment type="caution">
    <text evidence="2">The sequence shown here is derived from an EMBL/GenBank/DDBJ whole genome shotgun (WGS) entry which is preliminary data.</text>
</comment>
<dbReference type="InterPro" id="IPR021257">
    <property type="entry name" value="DUF2809"/>
</dbReference>
<proteinExistence type="predicted"/>
<dbReference type="EMBL" id="AGWX01000004">
    <property type="protein sequence ID" value="EKS37139.1"/>
    <property type="molecule type" value="Genomic_DNA"/>
</dbReference>
<dbReference type="HOGENOM" id="CLU_133181_2_1_5"/>
<feature type="transmembrane region" description="Helical" evidence="1">
    <location>
        <begin position="33"/>
        <end position="55"/>
    </location>
</feature>
<feature type="transmembrane region" description="Helical" evidence="1">
    <location>
        <begin position="9"/>
        <end position="27"/>
    </location>
</feature>